<feature type="active site" evidence="10">
    <location>
        <position position="977"/>
    </location>
</feature>
<evidence type="ECO:0000256" key="5">
    <source>
        <dbReference type="ARBA" id="ARBA00022737"/>
    </source>
</evidence>
<gene>
    <name evidence="17" type="primary">LOC108736816</name>
</gene>
<dbReference type="PANTHER" id="PTHR10183">
    <property type="entry name" value="CALPAIN"/>
    <property type="match status" value="1"/>
</dbReference>
<feature type="region of interest" description="Disordered" evidence="13">
    <location>
        <begin position="619"/>
        <end position="655"/>
    </location>
</feature>
<dbReference type="PROSITE" id="PS50203">
    <property type="entry name" value="CALPAIN_CAT"/>
    <property type="match status" value="1"/>
</dbReference>
<evidence type="ECO:0000259" key="14">
    <source>
        <dbReference type="PROSITE" id="PS50199"/>
    </source>
</evidence>
<reference evidence="17" key="1">
    <citation type="submission" date="2025-08" db="UniProtKB">
        <authorList>
            <consortium name="RefSeq"/>
        </authorList>
    </citation>
    <scope>IDENTIFICATION</scope>
    <source>
        <tissue evidence="17">Entire body</tissue>
    </source>
</reference>
<evidence type="ECO:0000256" key="3">
    <source>
        <dbReference type="ARBA" id="ARBA00022670"/>
    </source>
</evidence>
<keyword evidence="6 12" id="KW-0863">Zinc-finger</keyword>
<evidence type="ECO:0000256" key="9">
    <source>
        <dbReference type="ARBA" id="ARBA00022833"/>
    </source>
</evidence>
<dbReference type="GO" id="GO:0008270">
    <property type="term" value="F:zinc ion binding"/>
    <property type="evidence" value="ECO:0007669"/>
    <property type="project" value="UniProtKB-KW"/>
</dbReference>
<dbReference type="FunCoup" id="A0A7F5R9H2">
    <property type="interactions" value="371"/>
</dbReference>
<feature type="domain" description="RanBP2-type" evidence="14">
    <location>
        <begin position="1"/>
        <end position="35"/>
    </location>
</feature>
<dbReference type="OrthoDB" id="424753at2759"/>
<dbReference type="Pfam" id="PF00648">
    <property type="entry name" value="Peptidase_C2"/>
    <property type="match status" value="1"/>
</dbReference>
<dbReference type="CDD" id="cd00044">
    <property type="entry name" value="CysPc"/>
    <property type="match status" value="1"/>
</dbReference>
<keyword evidence="4" id="KW-0479">Metal-binding</keyword>
<organism evidence="16 17">
    <name type="scientific">Agrilus planipennis</name>
    <name type="common">Emerald ash borer</name>
    <name type="synonym">Agrilus marcopoli</name>
    <dbReference type="NCBI Taxonomy" id="224129"/>
    <lineage>
        <taxon>Eukaryota</taxon>
        <taxon>Metazoa</taxon>
        <taxon>Ecdysozoa</taxon>
        <taxon>Arthropoda</taxon>
        <taxon>Hexapoda</taxon>
        <taxon>Insecta</taxon>
        <taxon>Pterygota</taxon>
        <taxon>Neoptera</taxon>
        <taxon>Endopterygota</taxon>
        <taxon>Coleoptera</taxon>
        <taxon>Polyphaga</taxon>
        <taxon>Elateriformia</taxon>
        <taxon>Buprestoidea</taxon>
        <taxon>Buprestidae</taxon>
        <taxon>Agrilinae</taxon>
        <taxon>Agrilus</taxon>
    </lineage>
</organism>
<dbReference type="PANTHER" id="PTHR10183:SF382">
    <property type="entry name" value="CALPAIN-15"/>
    <property type="match status" value="1"/>
</dbReference>
<dbReference type="PROSITE" id="PS50199">
    <property type="entry name" value="ZF_RANBP2_2"/>
    <property type="match status" value="4"/>
</dbReference>
<dbReference type="InterPro" id="IPR036443">
    <property type="entry name" value="Znf_RanBP2_sf"/>
</dbReference>
<feature type="domain" description="RanBP2-type" evidence="14">
    <location>
        <begin position="553"/>
        <end position="582"/>
    </location>
</feature>
<dbReference type="Gene3D" id="2.30.30.380">
    <property type="entry name" value="Zn-finger domain of Sec23/24"/>
    <property type="match status" value="2"/>
</dbReference>
<evidence type="ECO:0000256" key="6">
    <source>
        <dbReference type="ARBA" id="ARBA00022771"/>
    </source>
</evidence>
<keyword evidence="5" id="KW-0677">Repeat</keyword>
<dbReference type="RefSeq" id="XP_025832621.1">
    <property type="nucleotide sequence ID" value="XM_025976836.1"/>
</dbReference>
<feature type="domain" description="Calpain catalytic" evidence="15">
    <location>
        <begin position="851"/>
        <end position="1033"/>
    </location>
</feature>
<feature type="domain" description="RanBP2-type" evidence="14">
    <location>
        <begin position="593"/>
        <end position="623"/>
    </location>
</feature>
<keyword evidence="3" id="KW-0645">Protease</keyword>
<dbReference type="GeneID" id="108736816"/>
<dbReference type="SMART" id="SM00547">
    <property type="entry name" value="ZnF_RBZ"/>
    <property type="match status" value="6"/>
</dbReference>
<feature type="domain" description="RanBP2-type" evidence="14">
    <location>
        <begin position="272"/>
        <end position="301"/>
    </location>
</feature>
<dbReference type="InterPro" id="IPR022684">
    <property type="entry name" value="Calpain_cysteine_protease"/>
</dbReference>
<dbReference type="SMART" id="SM00230">
    <property type="entry name" value="CysPc"/>
    <property type="match status" value="1"/>
</dbReference>
<dbReference type="FunFam" id="3.90.70.10:FF:000010">
    <property type="entry name" value="Calpain 15"/>
    <property type="match status" value="1"/>
</dbReference>
<dbReference type="InterPro" id="IPR038765">
    <property type="entry name" value="Papain-like_cys_pep_sf"/>
</dbReference>
<keyword evidence="8" id="KW-0788">Thiol protease</keyword>
<evidence type="ECO:0000256" key="7">
    <source>
        <dbReference type="ARBA" id="ARBA00022801"/>
    </source>
</evidence>
<accession>A0A7F5R9H2</accession>
<evidence type="ECO:0000313" key="17">
    <source>
        <dbReference type="RefSeq" id="XP_025832621.1"/>
    </source>
</evidence>
<dbReference type="PRINTS" id="PR00704">
    <property type="entry name" value="CALPAIN"/>
</dbReference>
<dbReference type="Pfam" id="PF00641">
    <property type="entry name" value="Zn_ribbon_RanBP"/>
    <property type="match status" value="6"/>
</dbReference>
<dbReference type="Gene3D" id="4.10.1060.10">
    <property type="entry name" value="Zinc finger, RanBP2-type"/>
    <property type="match status" value="2"/>
</dbReference>
<comment type="caution">
    <text evidence="11">Lacks conserved residue(s) required for the propagation of feature annotation.</text>
</comment>
<evidence type="ECO:0000313" key="16">
    <source>
        <dbReference type="Proteomes" id="UP000192223"/>
    </source>
</evidence>
<evidence type="ECO:0000256" key="8">
    <source>
        <dbReference type="ARBA" id="ARBA00022807"/>
    </source>
</evidence>
<dbReference type="InParanoid" id="A0A7F5R9H2"/>
<evidence type="ECO:0000256" key="2">
    <source>
        <dbReference type="ARBA" id="ARBA00022553"/>
    </source>
</evidence>
<evidence type="ECO:0000256" key="10">
    <source>
        <dbReference type="PIRSR" id="PIRSR622684-1"/>
    </source>
</evidence>
<dbReference type="KEGG" id="apln:108736816"/>
<dbReference type="Proteomes" id="UP000192223">
    <property type="component" value="Unplaced"/>
</dbReference>
<keyword evidence="2" id="KW-0597">Phosphoprotein</keyword>
<keyword evidence="16" id="KW-1185">Reference proteome</keyword>
<dbReference type="Gene3D" id="3.90.70.10">
    <property type="entry name" value="Cysteine proteinases"/>
    <property type="match status" value="1"/>
</dbReference>
<protein>
    <submittedName>
        <fullName evidence="17">Calpain-D-like</fullName>
    </submittedName>
</protein>
<keyword evidence="7" id="KW-0378">Hydrolase</keyword>
<dbReference type="SUPFAM" id="SSF54001">
    <property type="entry name" value="Cysteine proteinases"/>
    <property type="match status" value="1"/>
</dbReference>
<evidence type="ECO:0000256" key="4">
    <source>
        <dbReference type="ARBA" id="ARBA00022723"/>
    </source>
</evidence>
<dbReference type="InterPro" id="IPR001876">
    <property type="entry name" value="Znf_RanBP2"/>
</dbReference>
<dbReference type="SUPFAM" id="SSF90209">
    <property type="entry name" value="Ran binding protein zinc finger-like"/>
    <property type="match status" value="2"/>
</dbReference>
<evidence type="ECO:0000256" key="12">
    <source>
        <dbReference type="PROSITE-ProRule" id="PRU00322"/>
    </source>
</evidence>
<comment type="similarity">
    <text evidence="1">Belongs to the peptidase C2 family.</text>
</comment>
<dbReference type="GO" id="GO:0005737">
    <property type="term" value="C:cytoplasm"/>
    <property type="evidence" value="ECO:0007669"/>
    <property type="project" value="TreeGrafter"/>
</dbReference>
<feature type="compositionally biased region" description="Low complexity" evidence="13">
    <location>
        <begin position="631"/>
        <end position="640"/>
    </location>
</feature>
<dbReference type="InterPro" id="IPR001300">
    <property type="entry name" value="Peptidase_C2_calpain_cat"/>
</dbReference>
<dbReference type="GO" id="GO:0004198">
    <property type="term" value="F:calcium-dependent cysteine-type endopeptidase activity"/>
    <property type="evidence" value="ECO:0007669"/>
    <property type="project" value="InterPro"/>
</dbReference>
<keyword evidence="9" id="KW-0862">Zinc</keyword>
<proteinExistence type="inferred from homology"/>
<evidence type="ECO:0000259" key="15">
    <source>
        <dbReference type="PROSITE" id="PS50203"/>
    </source>
</evidence>
<evidence type="ECO:0000256" key="11">
    <source>
        <dbReference type="PROSITE-ProRule" id="PRU00239"/>
    </source>
</evidence>
<name>A0A7F5R9H2_AGRPL</name>
<feature type="active site" evidence="10">
    <location>
        <position position="957"/>
    </location>
</feature>
<sequence>MGAIASVLQWHCRTCSLINPTEQVKCIRCGTQRQNNINKEDDITDSICENFGGSTNCTVIRRPKNCNATKIILKNNFLNSKFSQVNSATYRISSKQHDYLSQRDCIYHGNNVNYFTSLKRSKSEPSLTYIYKCEVCLFNSNSCTLKCVVCSSFQNKMNISRSPCKYCAAFSSLPPIENSHSNTVIRNYLNCNKANTCHCQLNQTTNFVSLSSIRSYSCDGNQQQTNWVPQVDNTKAHKKNDEVVGVNRNKSEGNCDLKEFRTFSWKPKNIPQSTTWTCKRCTLLNNPDNMYCEACESPFQPDLNSNISPSVLIKVDNWAENENIDLGTPSPGLTNQKPIYRRSFSEFTRKHTNAPNLNRLSLDSDVLDRGNFSKCSSSMSDIQNSHGVNKGEVKHWGSLTRSTSDITSKDETTTDKTVYTYIGITEPESRKKVQHIYENQGIIASRSRPPKYSTDEILRALKGSSTLTFKERRWTCLQCSFAYNSLHSYRCEICSSPKTEHCKITVTDEHSSPNDSSSSQKWDSTTVSSTVPIATLDQGLEEDFQHMPGEVSEEQTWTCKKCTLVNKGYSLTCEACCGSKLKSVLATNDMTLRKGEFWSCPQCTLKNALYVSNCKACKAPRSSKLEPPPVVSSRSPSPRRSSQKSHNNSVDGLYAEVNRERKASNRYRTGYINLHSDRDDGSPVVDRLTWQCGICTFENSKSVSTCDMCLNVREEIVSFNHWHTGLIDAQAYPRYVLAIHSSKKVCAQQQTPPPHNLADAIISLTLARGQRHEGREGMTAYYLTKGWAGLVVMVENRHENKWIHVKCDCQESYNVVSTRGTLKTHALYTFPSTYNCIAQFSLLFVHISNLLDQAKRKQLWVPLIEKAVAKIHGCYEALVSGRAIEGLATLTGAPCESIPLQPSSVPTPAEDELDTDLIWAQLLSSRQAMFLMGASCGGGNMKVDEVEYQRRGLRPRHAYSLLDVRDVEEYRLLQLRNPWGHYVWTGDWSDNSDLWTAQLRHQLMPNGPQDGTFWISFADVLKYFDCIDICKARNCWNEVRLNGILPPFASQQHLSCILLTVVEPTEVDLTLFQEGQRKSEKSLRSQLDLCIVVFKARSQNQIGGLVEHSKRQVRGFVSCNKMLEPGEYILVPLAFNHWHTGLIDAQAYPRYVLAIHSSKKVCAQQQTPPPHNLADAIISLTLARGQRHEGREGMTAYYLTKGWAGLVVMVENRHENKWIHVKCDCQESYNVVSTRGTLKTVDSVPPLHRQVIIVLTQLEGSGGFSIAHRLTHRLANSPGLYDWGAPGTSHDPDLDYQTIGLHSPRLIT</sequence>
<dbReference type="GO" id="GO:0006508">
    <property type="term" value="P:proteolysis"/>
    <property type="evidence" value="ECO:0007669"/>
    <property type="project" value="UniProtKB-KW"/>
</dbReference>
<evidence type="ECO:0000256" key="13">
    <source>
        <dbReference type="SAM" id="MobiDB-lite"/>
    </source>
</evidence>
<evidence type="ECO:0000256" key="1">
    <source>
        <dbReference type="ARBA" id="ARBA00007623"/>
    </source>
</evidence>
<dbReference type="PROSITE" id="PS01358">
    <property type="entry name" value="ZF_RANBP2_1"/>
    <property type="match status" value="5"/>
</dbReference>